<feature type="domain" description="Cyclic nucleotide-binding" evidence="1">
    <location>
        <begin position="16"/>
        <end position="112"/>
    </location>
</feature>
<dbReference type="InterPro" id="IPR018490">
    <property type="entry name" value="cNMP-bd_dom_sf"/>
</dbReference>
<dbReference type="CDD" id="cd00038">
    <property type="entry name" value="CAP_ED"/>
    <property type="match status" value="1"/>
</dbReference>
<dbReference type="SUPFAM" id="SSF51206">
    <property type="entry name" value="cAMP-binding domain-like"/>
    <property type="match status" value="1"/>
</dbReference>
<name>A0AAX2GX83_9FLAO</name>
<proteinExistence type="predicted"/>
<dbReference type="Proteomes" id="UP000215539">
    <property type="component" value="Chromosome 1"/>
</dbReference>
<organism evidence="3 5">
    <name type="scientific">Capnocytophaga haemolytica</name>
    <dbReference type="NCBI Taxonomy" id="45243"/>
    <lineage>
        <taxon>Bacteria</taxon>
        <taxon>Pseudomonadati</taxon>
        <taxon>Bacteroidota</taxon>
        <taxon>Flavobacteriia</taxon>
        <taxon>Flavobacteriales</taxon>
        <taxon>Flavobacteriaceae</taxon>
        <taxon>Capnocytophaga</taxon>
    </lineage>
</organism>
<evidence type="ECO:0000259" key="1">
    <source>
        <dbReference type="PROSITE" id="PS50042"/>
    </source>
</evidence>
<dbReference type="KEGG" id="chg:AXF12_03530"/>
<sequence length="185" mass="21873">MERLINLIHKLLPKVEVSEAMLEPYFLHQDLAKGEELLHLGQVCRSYFFVSKGLLRVYFLNDGEEYTSFFAFEDYFFTEIESFLSAKGSNFSIVATEKSDILLIDRDNLSLLSEKYPFWNTFFLKIHEQTQLHLIEAIHSFQIASAKERYEQLFAYPRYLQRVKQKDLSTMLGITKHTLSRLRKK</sequence>
<evidence type="ECO:0000313" key="3">
    <source>
        <dbReference type="EMBL" id="SNV08470.1"/>
    </source>
</evidence>
<evidence type="ECO:0000313" key="4">
    <source>
        <dbReference type="Proteomes" id="UP000065822"/>
    </source>
</evidence>
<dbReference type="EMBL" id="LT906449">
    <property type="protein sequence ID" value="SNV08470.1"/>
    <property type="molecule type" value="Genomic_DNA"/>
</dbReference>
<dbReference type="PROSITE" id="PS50042">
    <property type="entry name" value="CNMP_BINDING_3"/>
    <property type="match status" value="1"/>
</dbReference>
<dbReference type="EMBL" id="CP014227">
    <property type="protein sequence ID" value="AMD84677.1"/>
    <property type="molecule type" value="Genomic_DNA"/>
</dbReference>
<dbReference type="RefSeq" id="WP_066428376.1">
    <property type="nucleotide sequence ID" value="NZ_CP014227.1"/>
</dbReference>
<dbReference type="Proteomes" id="UP000065822">
    <property type="component" value="Chromosome"/>
</dbReference>
<accession>A0AAX2GX83</accession>
<gene>
    <name evidence="2" type="ORF">AXF12_03530</name>
    <name evidence="3" type="ORF">SAMEA44541418_01032</name>
</gene>
<reference evidence="2 4" key="1">
    <citation type="submission" date="2016-02" db="EMBL/GenBank/DDBJ databases">
        <authorList>
            <person name="Holder M.E."/>
            <person name="Ajami N.J."/>
            <person name="Petrosino J.F."/>
        </authorList>
    </citation>
    <scope>NUCLEOTIDE SEQUENCE [LARGE SCALE GENOMIC DNA]</scope>
    <source>
        <strain evidence="2 4">CCUG 32990</strain>
    </source>
</reference>
<dbReference type="Pfam" id="PF00027">
    <property type="entry name" value="cNMP_binding"/>
    <property type="match status" value="1"/>
</dbReference>
<dbReference type="Gene3D" id="2.60.120.10">
    <property type="entry name" value="Jelly Rolls"/>
    <property type="match status" value="1"/>
</dbReference>
<evidence type="ECO:0000313" key="2">
    <source>
        <dbReference type="EMBL" id="AMD84677.1"/>
    </source>
</evidence>
<reference evidence="3 5" key="2">
    <citation type="submission" date="2017-06" db="EMBL/GenBank/DDBJ databases">
        <authorList>
            <consortium name="Pathogen Informatics"/>
        </authorList>
    </citation>
    <scope>NUCLEOTIDE SEQUENCE [LARGE SCALE GENOMIC DNA]</scope>
    <source>
        <strain evidence="3 5">NCTC12947</strain>
    </source>
</reference>
<evidence type="ECO:0000313" key="5">
    <source>
        <dbReference type="Proteomes" id="UP000215539"/>
    </source>
</evidence>
<dbReference type="AlphaFoldDB" id="A0AAX2GX83"/>
<dbReference type="InterPro" id="IPR014710">
    <property type="entry name" value="RmlC-like_jellyroll"/>
</dbReference>
<keyword evidence="4" id="KW-1185">Reference proteome</keyword>
<dbReference type="InterPro" id="IPR000595">
    <property type="entry name" value="cNMP-bd_dom"/>
</dbReference>
<protein>
    <submittedName>
        <fullName evidence="3">Cyclic nucleotide-binding domain</fullName>
    </submittedName>
</protein>